<organism evidence="4 5">
    <name type="scientific">Mucilaginibacter galii</name>
    <dbReference type="NCBI Taxonomy" id="2005073"/>
    <lineage>
        <taxon>Bacteria</taxon>
        <taxon>Pseudomonadati</taxon>
        <taxon>Bacteroidota</taxon>
        <taxon>Sphingobacteriia</taxon>
        <taxon>Sphingobacteriales</taxon>
        <taxon>Sphingobacteriaceae</taxon>
        <taxon>Mucilaginibacter</taxon>
    </lineage>
</organism>
<proteinExistence type="predicted"/>
<gene>
    <name evidence="4" type="ORF">GCM10011425_28560</name>
</gene>
<reference evidence="4" key="1">
    <citation type="journal article" date="2014" name="Int. J. Syst. Evol. Microbiol.">
        <title>Complete genome sequence of Corynebacterium casei LMG S-19264T (=DSM 44701T), isolated from a smear-ripened cheese.</title>
        <authorList>
            <consortium name="US DOE Joint Genome Institute (JGI-PGF)"/>
            <person name="Walter F."/>
            <person name="Albersmeier A."/>
            <person name="Kalinowski J."/>
            <person name="Ruckert C."/>
        </authorList>
    </citation>
    <scope>NUCLEOTIDE SEQUENCE</scope>
    <source>
        <strain evidence="4">CCM 8711</strain>
    </source>
</reference>
<keyword evidence="5" id="KW-1185">Reference proteome</keyword>
<dbReference type="InterPro" id="IPR035396">
    <property type="entry name" value="Bac_rhamnosid6H"/>
</dbReference>
<dbReference type="InterPro" id="IPR008928">
    <property type="entry name" value="6-hairpin_glycosidase_sf"/>
</dbReference>
<dbReference type="Pfam" id="PF17389">
    <property type="entry name" value="Bac_rhamnosid6H"/>
    <property type="match status" value="1"/>
</dbReference>
<dbReference type="Gene3D" id="2.60.120.260">
    <property type="entry name" value="Galactose-binding domain-like"/>
    <property type="match status" value="2"/>
</dbReference>
<evidence type="ECO:0000313" key="4">
    <source>
        <dbReference type="EMBL" id="GGI51644.1"/>
    </source>
</evidence>
<dbReference type="InterPro" id="IPR012341">
    <property type="entry name" value="6hp_glycosidase-like_sf"/>
</dbReference>
<evidence type="ECO:0000259" key="1">
    <source>
        <dbReference type="Pfam" id="PF17389"/>
    </source>
</evidence>
<evidence type="ECO:0000259" key="3">
    <source>
        <dbReference type="Pfam" id="PF21209"/>
    </source>
</evidence>
<dbReference type="Proteomes" id="UP000662074">
    <property type="component" value="Unassembled WGS sequence"/>
</dbReference>
<feature type="domain" description="Alpha-L-rhamnosidase six-hairpin glycosidase" evidence="1">
    <location>
        <begin position="334"/>
        <end position="667"/>
    </location>
</feature>
<dbReference type="EMBL" id="BMDO01000008">
    <property type="protein sequence ID" value="GGI51644.1"/>
    <property type="molecule type" value="Genomic_DNA"/>
</dbReference>
<name>A0A917JDD1_9SPHI</name>
<dbReference type="RefSeq" id="WP_188417759.1">
    <property type="nucleotide sequence ID" value="NZ_BMDO01000008.1"/>
</dbReference>
<dbReference type="Gene3D" id="1.50.10.10">
    <property type="match status" value="1"/>
</dbReference>
<dbReference type="PANTHER" id="PTHR34987">
    <property type="entry name" value="C, PUTATIVE (AFU_ORTHOLOGUE AFUA_3G02880)-RELATED"/>
    <property type="match status" value="1"/>
</dbReference>
<sequence>MKNLIQNTNKNVIARSDNDVSTSSHTDIAERKIGFKSSPFRGGFRRGFLLFFALLSLFAPEIKAQTKATWIWYPGDYEIWLSNKMQNRRTERGSFFPPFWKLDSHYVLTDFHKDFNLSAPEEAELMVEGQYNLKVDGKAFSGYPKRITLPAGKHRISLKVYNQGSVPAVFVKSANVVSDTSWKVTYEDKEWIDASGKTSDISATQYVPAGAWNFNEVTSLPSQFHLPTKAQKAVTTDKKAHSIFVDFGKETFGFVKLHNVIGKGKATIYYGESKEEAMSTDGGELVDQLEINQPQNGDITYDGSRAFRYVNVVYDDAVSMDEVSMLYEYSPVEQRGSFKCSDEQINKIWEVSAYTMELNTREFFIDGIKRDRWVWSGDAAQSYLMNYYLYFDSPTVTRTISALRGKDPVTSHINTIMDYTFYWFISIYDYYQHTGDKTFIQQSYQRMQTMMDYCLARRNKDGLMQGLTGDWVFIDWADGLSKQGEVSIEQMLFCRSLETMALCADIMHDGKAAAQYSSQAKDLKEKLFTYYWDAQKHALVHSRMNGKPTDNVTRYANMFGIFFNYFTEAQKQEVKKYVLMNDKIQKITTPYMRFYELEALCAMGEQDYVLKQMKDYWGGMLNLGATSFWEEYNPDKKGAEHYAMYGRPFGKSLCHAWGASPIYLLGKYYLGVKPTGPGYQTYLVEPQLGGLKWMEGTVPTPNGDIKLSITTSQIKLSAATGIGTIRVKSKTKPVCSNATVKMVSAGLYEVSTQKGKDYTIKYTAI</sequence>
<evidence type="ECO:0000259" key="2">
    <source>
        <dbReference type="Pfam" id="PF17390"/>
    </source>
</evidence>
<dbReference type="Gene3D" id="2.60.420.10">
    <property type="entry name" value="Maltose phosphorylase, domain 3"/>
    <property type="match status" value="1"/>
</dbReference>
<dbReference type="SUPFAM" id="SSF48208">
    <property type="entry name" value="Six-hairpin glycosidases"/>
    <property type="match status" value="1"/>
</dbReference>
<dbReference type="InterPro" id="IPR048932">
    <property type="entry name" value="Rhamnosid-like_N_bacteroidetes"/>
</dbReference>
<comment type="caution">
    <text evidence="4">The sequence shown here is derived from an EMBL/GenBank/DDBJ whole genome shotgun (WGS) entry which is preliminary data.</text>
</comment>
<dbReference type="Pfam" id="PF21209">
    <property type="entry name" value="Bac_rhamnosid-like_N"/>
    <property type="match status" value="1"/>
</dbReference>
<dbReference type="GO" id="GO:0005975">
    <property type="term" value="P:carbohydrate metabolic process"/>
    <property type="evidence" value="ECO:0007669"/>
    <property type="project" value="InterPro"/>
</dbReference>
<evidence type="ECO:0000313" key="5">
    <source>
        <dbReference type="Proteomes" id="UP000662074"/>
    </source>
</evidence>
<feature type="domain" description="Alpha-L-rhamnosidase C-terminal" evidence="2">
    <location>
        <begin position="671"/>
        <end position="708"/>
    </location>
</feature>
<dbReference type="Pfam" id="PF17390">
    <property type="entry name" value="Bac_rhamnosid_C"/>
    <property type="match status" value="1"/>
</dbReference>
<dbReference type="AlphaFoldDB" id="A0A917JDD1"/>
<reference evidence="4" key="2">
    <citation type="submission" date="2020-09" db="EMBL/GenBank/DDBJ databases">
        <authorList>
            <person name="Sun Q."/>
            <person name="Sedlacek I."/>
        </authorList>
    </citation>
    <scope>NUCLEOTIDE SEQUENCE</scope>
    <source>
        <strain evidence="4">CCM 8711</strain>
    </source>
</reference>
<protein>
    <submittedName>
        <fullName evidence="4">Alpha-rhamnosidase</fullName>
    </submittedName>
</protein>
<accession>A0A917JDD1</accession>
<feature type="domain" description="Alpha-rhamnosidase-like N-terminal" evidence="3">
    <location>
        <begin position="110"/>
        <end position="312"/>
    </location>
</feature>
<dbReference type="PANTHER" id="PTHR34987:SF6">
    <property type="entry name" value="ALPHA-L-RHAMNOSIDASE SIX-HAIRPIN GLYCOSIDASE DOMAIN-CONTAINING PROTEIN"/>
    <property type="match status" value="1"/>
</dbReference>
<dbReference type="InterPro" id="IPR035398">
    <property type="entry name" value="Bac_rhamnosid_C"/>
</dbReference>